<gene>
    <name evidence="6" type="ORF">GALL_323640</name>
</gene>
<proteinExistence type="predicted"/>
<dbReference type="PROSITE" id="PS51635">
    <property type="entry name" value="PNPLA"/>
    <property type="match status" value="1"/>
</dbReference>
<reference evidence="6" key="1">
    <citation type="submission" date="2016-10" db="EMBL/GenBank/DDBJ databases">
        <title>Sequence of Gallionella enrichment culture.</title>
        <authorList>
            <person name="Poehlein A."/>
            <person name="Muehling M."/>
            <person name="Daniel R."/>
        </authorList>
    </citation>
    <scope>NUCLEOTIDE SEQUENCE</scope>
</reference>
<dbReference type="InterPro" id="IPR050301">
    <property type="entry name" value="NTE"/>
</dbReference>
<dbReference type="SUPFAM" id="SSF52151">
    <property type="entry name" value="FabD/lysophospholipase-like"/>
    <property type="match status" value="1"/>
</dbReference>
<dbReference type="Pfam" id="PF12536">
    <property type="entry name" value="DUF3734"/>
    <property type="match status" value="1"/>
</dbReference>
<feature type="domain" description="PNPLA" evidence="5">
    <location>
        <begin position="29"/>
        <end position="233"/>
    </location>
</feature>
<evidence type="ECO:0000256" key="2">
    <source>
        <dbReference type="ARBA" id="ARBA00022963"/>
    </source>
</evidence>
<evidence type="ECO:0000256" key="1">
    <source>
        <dbReference type="ARBA" id="ARBA00022801"/>
    </source>
</evidence>
<protein>
    <recommendedName>
        <fullName evidence="5">PNPLA domain-containing protein</fullName>
    </recommendedName>
</protein>
<dbReference type="EMBL" id="MLJW01000521">
    <property type="protein sequence ID" value="OIQ85783.1"/>
    <property type="molecule type" value="Genomic_DNA"/>
</dbReference>
<evidence type="ECO:0000313" key="6">
    <source>
        <dbReference type="EMBL" id="OIQ85783.1"/>
    </source>
</evidence>
<dbReference type="Pfam" id="PF01734">
    <property type="entry name" value="Patatin"/>
    <property type="match status" value="1"/>
</dbReference>
<sequence>MTLTRISSSPTRSPKGSESRQNLPGRVVLVMQGGGALGAFQAGVYQALHEAGIEPDWVVGTSIGAINGALIAGNAPSLRLQRLHAFWQRMTQPASPTAAWHDVYGLGRWWRNWETLTRGIGGFFVPNPASWLAPAEEGRHGAAALYNTAPLRETLHELVDFERLASGAPRLTVGAVNVRSGRMRYFDARDEALGVDHVMASAALPPAFPAVMIDGQAYWDGGIYSNTPLDVVMDDAPRRSSIIFAAQLWQKEGDIPRSVSQTLSRQKDIQYASRAETHAAHQQQLHRLRHVVSQLGKMLPEDRRKEAAVRALLDHGCMTVMHFVPLRAPVISGEDHTKDIDFSAESVAARWQAGYEQARDRLQRAAWEAELDPLSGVVIHD</sequence>
<evidence type="ECO:0000259" key="5">
    <source>
        <dbReference type="PROSITE" id="PS51635"/>
    </source>
</evidence>
<dbReference type="CDD" id="cd07209">
    <property type="entry name" value="Pat_hypo_Ecoli_Z1214_like"/>
    <property type="match status" value="1"/>
</dbReference>
<feature type="compositionally biased region" description="Polar residues" evidence="4">
    <location>
        <begin position="1"/>
        <end position="22"/>
    </location>
</feature>
<dbReference type="GO" id="GO:0016787">
    <property type="term" value="F:hydrolase activity"/>
    <property type="evidence" value="ECO:0007669"/>
    <property type="project" value="UniProtKB-KW"/>
</dbReference>
<keyword evidence="3" id="KW-0443">Lipid metabolism</keyword>
<feature type="region of interest" description="Disordered" evidence="4">
    <location>
        <begin position="1"/>
        <end position="24"/>
    </location>
</feature>
<dbReference type="InterPro" id="IPR021095">
    <property type="entry name" value="DUF3734"/>
</dbReference>
<comment type="caution">
    <text evidence="6">The sequence shown here is derived from an EMBL/GenBank/DDBJ whole genome shotgun (WGS) entry which is preliminary data.</text>
</comment>
<name>A0A1J5R130_9ZZZZ</name>
<evidence type="ECO:0000256" key="3">
    <source>
        <dbReference type="ARBA" id="ARBA00023098"/>
    </source>
</evidence>
<dbReference type="InterPro" id="IPR016035">
    <property type="entry name" value="Acyl_Trfase/lysoPLipase"/>
</dbReference>
<organism evidence="6">
    <name type="scientific">mine drainage metagenome</name>
    <dbReference type="NCBI Taxonomy" id="410659"/>
    <lineage>
        <taxon>unclassified sequences</taxon>
        <taxon>metagenomes</taxon>
        <taxon>ecological metagenomes</taxon>
    </lineage>
</organism>
<keyword evidence="1" id="KW-0378">Hydrolase</keyword>
<dbReference type="AlphaFoldDB" id="A0A1J5R130"/>
<dbReference type="GO" id="GO:0016042">
    <property type="term" value="P:lipid catabolic process"/>
    <property type="evidence" value="ECO:0007669"/>
    <property type="project" value="UniProtKB-KW"/>
</dbReference>
<keyword evidence="2" id="KW-0442">Lipid degradation</keyword>
<dbReference type="PANTHER" id="PTHR14226">
    <property type="entry name" value="NEUROPATHY TARGET ESTERASE/SWISS CHEESE D.MELANOGASTER"/>
    <property type="match status" value="1"/>
</dbReference>
<accession>A0A1J5R130</accession>
<dbReference type="Gene3D" id="3.40.1090.10">
    <property type="entry name" value="Cytosolic phospholipase A2 catalytic domain"/>
    <property type="match status" value="2"/>
</dbReference>
<dbReference type="PANTHER" id="PTHR14226:SF57">
    <property type="entry name" value="BLR7027 PROTEIN"/>
    <property type="match status" value="1"/>
</dbReference>
<dbReference type="InterPro" id="IPR002641">
    <property type="entry name" value="PNPLA_dom"/>
</dbReference>
<evidence type="ECO:0000256" key="4">
    <source>
        <dbReference type="SAM" id="MobiDB-lite"/>
    </source>
</evidence>